<gene>
    <name evidence="14" type="ORF">PADG_03199</name>
</gene>
<dbReference type="KEGG" id="pbn:PADG_03199"/>
<dbReference type="STRING" id="502780.C1G7P4"/>
<dbReference type="InParanoid" id="C1G7P4"/>
<evidence type="ECO:0000256" key="8">
    <source>
        <dbReference type="ARBA" id="ARBA00023011"/>
    </source>
</evidence>
<evidence type="ECO:0000256" key="10">
    <source>
        <dbReference type="ARBA" id="ARBA00023136"/>
    </source>
</evidence>
<reference evidence="14 15" key="1">
    <citation type="journal article" date="2011" name="PLoS Genet.">
        <title>Comparative genomic analysis of human fungal pathogens causing paracoccidioidomycosis.</title>
        <authorList>
            <person name="Desjardins C.A."/>
            <person name="Champion M.D."/>
            <person name="Holder J.W."/>
            <person name="Muszewska A."/>
            <person name="Goldberg J."/>
            <person name="Bailao A.M."/>
            <person name="Brigido M.M."/>
            <person name="Ferreira M.E."/>
            <person name="Garcia A.M."/>
            <person name="Grynberg M."/>
            <person name="Gujja S."/>
            <person name="Heiman D.I."/>
            <person name="Henn M.R."/>
            <person name="Kodira C.D."/>
            <person name="Leon-Narvaez H."/>
            <person name="Longo L.V."/>
            <person name="Ma L.J."/>
            <person name="Malavazi I."/>
            <person name="Matsuo A.L."/>
            <person name="Morais F.V."/>
            <person name="Pereira M."/>
            <person name="Rodriguez-Brito S."/>
            <person name="Sakthikumar S."/>
            <person name="Salem-Izacc S.M."/>
            <person name="Sykes S.M."/>
            <person name="Teixeira M.M."/>
            <person name="Vallejo M.C."/>
            <person name="Walter M.E."/>
            <person name="Yandava C."/>
            <person name="Young S."/>
            <person name="Zeng Q."/>
            <person name="Zucker J."/>
            <person name="Felipe M.S."/>
            <person name="Goldman G.H."/>
            <person name="Haas B.J."/>
            <person name="McEwen J.G."/>
            <person name="Nino-Vega G."/>
            <person name="Puccia R."/>
            <person name="San-Blas G."/>
            <person name="Soares C.M."/>
            <person name="Birren B.W."/>
            <person name="Cuomo C.A."/>
        </authorList>
    </citation>
    <scope>NUCLEOTIDE SEQUENCE [LARGE SCALE GENOMIC DNA]</scope>
    <source>
        <strain evidence="14 15">Pb18</strain>
    </source>
</reference>
<dbReference type="FunCoup" id="C1G7P4">
    <property type="interactions" value="217"/>
</dbReference>
<dbReference type="GO" id="GO:0005789">
    <property type="term" value="C:endoplasmic reticulum membrane"/>
    <property type="evidence" value="ECO:0007669"/>
    <property type="project" value="UniProtKB-SubCell"/>
</dbReference>
<dbReference type="OrthoDB" id="6485510at2759"/>
<keyword evidence="11" id="KW-1207">Sterol metabolism</keyword>
<evidence type="ECO:0000313" key="15">
    <source>
        <dbReference type="Proteomes" id="UP000001628"/>
    </source>
</evidence>
<dbReference type="HOGENOM" id="CLU_114589_0_0_1"/>
<accession>C1G7P4</accession>
<keyword evidence="15" id="KW-1185">Reference proteome</keyword>
<keyword evidence="4 13" id="KW-0812">Transmembrane</keyword>
<dbReference type="GO" id="GO:0016126">
    <property type="term" value="P:sterol biosynthetic process"/>
    <property type="evidence" value="ECO:0007669"/>
    <property type="project" value="UniProtKB-KW"/>
</dbReference>
<sequence>MSLLSYLPQHEGLLPRWLFFVSIVSALNSSQAYLSSNYAAQLYNNAPANAVQSRTFGTWTFLSSIIRLYAAYYISESHVYDLAMWTYGIAFAHFVSEWLIFGSAKAKGRFISPLFVASGSLLWMATQREWYSA</sequence>
<dbReference type="OMA" id="NIAIWTY"/>
<dbReference type="EMBL" id="KN275959">
    <property type="protein sequence ID" value="EEH47101.1"/>
    <property type="molecule type" value="Genomic_DNA"/>
</dbReference>
<feature type="transmembrane region" description="Helical" evidence="13">
    <location>
        <begin position="56"/>
        <end position="75"/>
    </location>
</feature>
<evidence type="ECO:0000256" key="9">
    <source>
        <dbReference type="ARBA" id="ARBA00023098"/>
    </source>
</evidence>
<evidence type="ECO:0000256" key="4">
    <source>
        <dbReference type="ARBA" id="ARBA00022692"/>
    </source>
</evidence>
<evidence type="ECO:0000256" key="5">
    <source>
        <dbReference type="ARBA" id="ARBA00022824"/>
    </source>
</evidence>
<evidence type="ECO:0000256" key="11">
    <source>
        <dbReference type="ARBA" id="ARBA00023166"/>
    </source>
</evidence>
<name>C1G7P4_PARBD</name>
<keyword evidence="6" id="KW-0752">Steroid biosynthesis</keyword>
<evidence type="ECO:0000313" key="14">
    <source>
        <dbReference type="EMBL" id="EEH47101.1"/>
    </source>
</evidence>
<dbReference type="GO" id="GO:0030674">
    <property type="term" value="F:protein-macromolecule adaptor activity"/>
    <property type="evidence" value="ECO:0007669"/>
    <property type="project" value="TreeGrafter"/>
</dbReference>
<keyword evidence="3" id="KW-0444">Lipid biosynthesis</keyword>
<dbReference type="PANTHER" id="PTHR15451:SF19">
    <property type="entry name" value="ERGOSTEROL BIOSYNTHETIC PROTEIN 28 HOMOLOG"/>
    <property type="match status" value="1"/>
</dbReference>
<evidence type="ECO:0000256" key="12">
    <source>
        <dbReference type="ARBA" id="ARBA00023221"/>
    </source>
</evidence>
<dbReference type="VEuPathDB" id="FungiDB:PADG_03199"/>
<keyword evidence="8" id="KW-0756">Sterol biosynthesis</keyword>
<keyword evidence="7 13" id="KW-1133">Transmembrane helix</keyword>
<dbReference type="RefSeq" id="XP_010758774.1">
    <property type="nucleotide sequence ID" value="XM_010760472.1"/>
</dbReference>
<evidence type="ECO:0000256" key="3">
    <source>
        <dbReference type="ARBA" id="ARBA00022516"/>
    </source>
</evidence>
<proteinExistence type="inferred from homology"/>
<keyword evidence="9" id="KW-0443">Lipid metabolism</keyword>
<protein>
    <recommendedName>
        <fullName evidence="16">Ergosterol biosynthesis protein</fullName>
    </recommendedName>
</protein>
<evidence type="ECO:0000256" key="1">
    <source>
        <dbReference type="ARBA" id="ARBA00004477"/>
    </source>
</evidence>
<keyword evidence="5" id="KW-0256">Endoplasmic reticulum</keyword>
<evidence type="ECO:0008006" key="16">
    <source>
        <dbReference type="Google" id="ProtNLM"/>
    </source>
</evidence>
<dbReference type="PANTHER" id="PTHR15451">
    <property type="entry name" value="ERGOSTEROL BIOSYNTHETIC PROTEIN 28-RELATED"/>
    <property type="match status" value="1"/>
</dbReference>
<dbReference type="eggNOG" id="KOG3455">
    <property type="taxonomic scope" value="Eukaryota"/>
</dbReference>
<keyword evidence="10 13" id="KW-0472">Membrane</keyword>
<dbReference type="AlphaFoldDB" id="C1G7P4"/>
<dbReference type="Pfam" id="PF03694">
    <property type="entry name" value="Erg28"/>
    <property type="match status" value="1"/>
</dbReference>
<feature type="transmembrane region" description="Helical" evidence="13">
    <location>
        <begin position="82"/>
        <end position="104"/>
    </location>
</feature>
<organism evidence="14 15">
    <name type="scientific">Paracoccidioides brasiliensis (strain Pb18)</name>
    <dbReference type="NCBI Taxonomy" id="502780"/>
    <lineage>
        <taxon>Eukaryota</taxon>
        <taxon>Fungi</taxon>
        <taxon>Dikarya</taxon>
        <taxon>Ascomycota</taxon>
        <taxon>Pezizomycotina</taxon>
        <taxon>Eurotiomycetes</taxon>
        <taxon>Eurotiomycetidae</taxon>
        <taxon>Onygenales</taxon>
        <taxon>Ajellomycetaceae</taxon>
        <taxon>Paracoccidioides</taxon>
    </lineage>
</organism>
<dbReference type="InterPro" id="IPR005352">
    <property type="entry name" value="Erg28"/>
</dbReference>
<evidence type="ECO:0000256" key="7">
    <source>
        <dbReference type="ARBA" id="ARBA00022989"/>
    </source>
</evidence>
<dbReference type="Proteomes" id="UP000001628">
    <property type="component" value="Unassembled WGS sequence"/>
</dbReference>
<keyword evidence="12" id="KW-0753">Steroid metabolism</keyword>
<comment type="subcellular location">
    <subcellularLocation>
        <location evidence="1">Endoplasmic reticulum membrane</location>
        <topology evidence="1">Multi-pass membrane protein</topology>
    </subcellularLocation>
</comment>
<evidence type="ECO:0000256" key="6">
    <source>
        <dbReference type="ARBA" id="ARBA00022955"/>
    </source>
</evidence>
<comment type="similarity">
    <text evidence="2">Belongs to the ERG28 family.</text>
</comment>
<evidence type="ECO:0000256" key="2">
    <source>
        <dbReference type="ARBA" id="ARBA00005377"/>
    </source>
</evidence>
<dbReference type="GeneID" id="22582550"/>
<evidence type="ECO:0000256" key="13">
    <source>
        <dbReference type="SAM" id="Phobius"/>
    </source>
</evidence>